<reference evidence="9 10" key="1">
    <citation type="submission" date="2024-06" db="EMBL/GenBank/DDBJ databases">
        <authorList>
            <person name="Kraege A."/>
            <person name="Thomma B."/>
        </authorList>
    </citation>
    <scope>NUCLEOTIDE SEQUENCE [LARGE SCALE GENOMIC DNA]</scope>
</reference>
<keyword evidence="7" id="KW-1133">Transmembrane helix</keyword>
<dbReference type="SUPFAM" id="SSF56176">
    <property type="entry name" value="FAD-binding/transporter-associated domain-like"/>
    <property type="match status" value="1"/>
</dbReference>
<dbReference type="InterPro" id="IPR050416">
    <property type="entry name" value="FAD-linked_Oxidoreductase"/>
</dbReference>
<feature type="transmembrane region" description="Helical" evidence="7">
    <location>
        <begin position="33"/>
        <end position="53"/>
    </location>
</feature>
<evidence type="ECO:0000256" key="4">
    <source>
        <dbReference type="ARBA" id="ARBA00022827"/>
    </source>
</evidence>
<evidence type="ECO:0000256" key="1">
    <source>
        <dbReference type="ARBA" id="ARBA00001974"/>
    </source>
</evidence>
<feature type="domain" description="FAD-binding PCMH-type" evidence="8">
    <location>
        <begin position="114"/>
        <end position="290"/>
    </location>
</feature>
<keyword evidence="7" id="KW-0812">Transmembrane</keyword>
<accession>A0ABP1FKK1</accession>
<keyword evidence="3" id="KW-0285">Flavoprotein</keyword>
<dbReference type="Gene3D" id="3.30.465.10">
    <property type="match status" value="1"/>
</dbReference>
<dbReference type="PROSITE" id="PS51387">
    <property type="entry name" value="FAD_PCMH"/>
    <property type="match status" value="1"/>
</dbReference>
<dbReference type="EMBL" id="CAXHTA020000003">
    <property type="protein sequence ID" value="CAL5220473.1"/>
    <property type="molecule type" value="Genomic_DNA"/>
</dbReference>
<sequence>MRKGRPQDLRTGCGLPLSHDNGKSDKRHNMRAAPAWLVAFVYHFLCYMLIHAAEEETSVTRCNPSGSATGPNDIQVGAFRTKLSNPTALNTQFSYHYSASLITDGLANGTDPVYVYTMPRFIVTANVPDDVVAAVQFAADHSLKVSALGGGHQLAGIALPECGVVILMYKLQYLALDPVTNLTTVQMGVKTGTVANALTNKYHRLPSIGACFDVCVAGFALHGGLALIFRYHGTAADFIQSMDVVTVGADKKAIRRTISAKSEPDLFWGMRGAGGSLGVAIQYTTHAFAVPDNVQTASYTFDIGSAEDLLSWYAGVVPKCPRSVYAVVTLTGGGKHAGVSLSFANLGPQTSETESCFKALTTYAVPRALNNSQPGQAYMTQGYLDYSTMISSGVRSNECPSNTAATYWNTYFTANGTSTTGTLPRGLIRAAVAQAQANPYDTFSISISAGPSMPQGDDAVHFTPNAWSFRDCYYVLVGDSWNVPASDAPHIDYVKSASAALKPFVAGNYINQLMMDDPTDTMRSYEAGIFARLEGVKAAYDPSNLFRDLQYMHPQVINPK</sequence>
<keyword evidence="7" id="KW-0472">Membrane</keyword>
<feature type="region of interest" description="Disordered" evidence="6">
    <location>
        <begin position="1"/>
        <end position="27"/>
    </location>
</feature>
<dbReference type="PANTHER" id="PTHR42973:SF39">
    <property type="entry name" value="FAD-BINDING PCMH-TYPE DOMAIN-CONTAINING PROTEIN"/>
    <property type="match status" value="1"/>
</dbReference>
<evidence type="ECO:0000256" key="5">
    <source>
        <dbReference type="ARBA" id="ARBA00023002"/>
    </source>
</evidence>
<evidence type="ECO:0000259" key="8">
    <source>
        <dbReference type="PROSITE" id="PS51387"/>
    </source>
</evidence>
<evidence type="ECO:0000256" key="6">
    <source>
        <dbReference type="SAM" id="MobiDB-lite"/>
    </source>
</evidence>
<evidence type="ECO:0000313" key="9">
    <source>
        <dbReference type="EMBL" id="CAL5220473.1"/>
    </source>
</evidence>
<keyword evidence="5" id="KW-0560">Oxidoreductase</keyword>
<dbReference type="Proteomes" id="UP001497392">
    <property type="component" value="Unassembled WGS sequence"/>
</dbReference>
<dbReference type="InterPro" id="IPR016169">
    <property type="entry name" value="FAD-bd_PCMH_sub2"/>
</dbReference>
<dbReference type="Gene3D" id="3.40.462.20">
    <property type="match status" value="1"/>
</dbReference>
<dbReference type="InterPro" id="IPR036318">
    <property type="entry name" value="FAD-bd_PCMH-like_sf"/>
</dbReference>
<dbReference type="Pfam" id="PF01565">
    <property type="entry name" value="FAD_binding_4"/>
    <property type="match status" value="1"/>
</dbReference>
<comment type="caution">
    <text evidence="9">The sequence shown here is derived from an EMBL/GenBank/DDBJ whole genome shotgun (WGS) entry which is preliminary data.</text>
</comment>
<dbReference type="PROSITE" id="PS00862">
    <property type="entry name" value="OX2_COVAL_FAD"/>
    <property type="match status" value="1"/>
</dbReference>
<dbReference type="InterPro" id="IPR016166">
    <property type="entry name" value="FAD-bd_PCMH"/>
</dbReference>
<dbReference type="InterPro" id="IPR006093">
    <property type="entry name" value="Oxy_OxRdtase_FAD_BS"/>
</dbReference>
<gene>
    <name evidence="9" type="primary">g2497</name>
    <name evidence="9" type="ORF">VP750_LOCUS2132</name>
</gene>
<dbReference type="InterPro" id="IPR006094">
    <property type="entry name" value="Oxid_FAD_bind_N"/>
</dbReference>
<evidence type="ECO:0000256" key="7">
    <source>
        <dbReference type="SAM" id="Phobius"/>
    </source>
</evidence>
<evidence type="ECO:0000256" key="3">
    <source>
        <dbReference type="ARBA" id="ARBA00022630"/>
    </source>
</evidence>
<proteinExistence type="inferred from homology"/>
<name>A0ABP1FKK1_9CHLO</name>
<comment type="cofactor">
    <cofactor evidence="1">
        <name>FAD</name>
        <dbReference type="ChEBI" id="CHEBI:57692"/>
    </cofactor>
</comment>
<dbReference type="PANTHER" id="PTHR42973">
    <property type="entry name" value="BINDING OXIDOREDUCTASE, PUTATIVE (AFU_ORTHOLOGUE AFUA_1G17690)-RELATED"/>
    <property type="match status" value="1"/>
</dbReference>
<evidence type="ECO:0000256" key="2">
    <source>
        <dbReference type="ARBA" id="ARBA00005466"/>
    </source>
</evidence>
<dbReference type="Pfam" id="PF08031">
    <property type="entry name" value="BBE"/>
    <property type="match status" value="1"/>
</dbReference>
<keyword evidence="4" id="KW-0274">FAD</keyword>
<comment type="similarity">
    <text evidence="2">Belongs to the oxygen-dependent FAD-linked oxidoreductase family.</text>
</comment>
<protein>
    <submittedName>
        <fullName evidence="9">G2497 protein</fullName>
    </submittedName>
</protein>
<keyword evidence="10" id="KW-1185">Reference proteome</keyword>
<evidence type="ECO:0000313" key="10">
    <source>
        <dbReference type="Proteomes" id="UP001497392"/>
    </source>
</evidence>
<organism evidence="9 10">
    <name type="scientific">Coccomyxa viridis</name>
    <dbReference type="NCBI Taxonomy" id="1274662"/>
    <lineage>
        <taxon>Eukaryota</taxon>
        <taxon>Viridiplantae</taxon>
        <taxon>Chlorophyta</taxon>
        <taxon>core chlorophytes</taxon>
        <taxon>Trebouxiophyceae</taxon>
        <taxon>Trebouxiophyceae incertae sedis</taxon>
        <taxon>Coccomyxaceae</taxon>
        <taxon>Coccomyxa</taxon>
    </lineage>
</organism>
<dbReference type="InterPro" id="IPR012951">
    <property type="entry name" value="BBE"/>
</dbReference>